<name>A0A0R2CJK1_9LACO</name>
<dbReference type="GO" id="GO:0005737">
    <property type="term" value="C:cytoplasm"/>
    <property type="evidence" value="ECO:0007669"/>
    <property type="project" value="UniProtKB-SubCell"/>
</dbReference>
<dbReference type="STRING" id="1423745.GCA_001311215_01307"/>
<dbReference type="CDD" id="cd04458">
    <property type="entry name" value="CSP_CDS"/>
    <property type="match status" value="1"/>
</dbReference>
<feature type="domain" description="CSD" evidence="3">
    <location>
        <begin position="1"/>
        <end position="64"/>
    </location>
</feature>
<evidence type="ECO:0000313" key="5">
    <source>
        <dbReference type="Proteomes" id="UP000051586"/>
    </source>
</evidence>
<dbReference type="Gene3D" id="2.40.50.140">
    <property type="entry name" value="Nucleic acid-binding proteins"/>
    <property type="match status" value="1"/>
</dbReference>
<dbReference type="RefSeq" id="WP_009167165.1">
    <property type="nucleotide sequence ID" value="NZ_AYZI01000004.1"/>
</dbReference>
<protein>
    <recommendedName>
        <fullName evidence="3">CSD domain-containing protein</fullName>
    </recommendedName>
</protein>
<dbReference type="InterPro" id="IPR012156">
    <property type="entry name" value="Cold_shock_CspA"/>
</dbReference>
<dbReference type="PROSITE" id="PS51857">
    <property type="entry name" value="CSD_2"/>
    <property type="match status" value="1"/>
</dbReference>
<dbReference type="SMART" id="SM00357">
    <property type="entry name" value="CSP"/>
    <property type="match status" value="1"/>
</dbReference>
<evidence type="ECO:0000256" key="1">
    <source>
        <dbReference type="ARBA" id="ARBA00004496"/>
    </source>
</evidence>
<comment type="caution">
    <text evidence="4">The sequence shown here is derived from an EMBL/GenBank/DDBJ whole genome shotgun (WGS) entry which is preliminary data.</text>
</comment>
<sequence length="67" mass="7338">MQGVVKSYQAQQGYGYLLDPEGNDVFFHITGIISGSPQQIRVNMPVEFVQAMGKHGFQAAKIRLLGA</sequence>
<proteinExistence type="predicted"/>
<dbReference type="InterPro" id="IPR002059">
    <property type="entry name" value="CSP_DNA-bd"/>
</dbReference>
<dbReference type="InterPro" id="IPR012340">
    <property type="entry name" value="NA-bd_OB-fold"/>
</dbReference>
<dbReference type="Pfam" id="PF00313">
    <property type="entry name" value="CSD"/>
    <property type="match status" value="1"/>
</dbReference>
<dbReference type="AlphaFoldDB" id="A0A0R2CJK1"/>
<gene>
    <name evidence="4" type="ORF">FC87_GL000792</name>
</gene>
<reference evidence="4 5" key="1">
    <citation type="journal article" date="2015" name="Genome Announc.">
        <title>Expanding the biotechnology potential of lactobacilli through comparative genomics of 213 strains and associated genera.</title>
        <authorList>
            <person name="Sun Z."/>
            <person name="Harris H.M."/>
            <person name="McCann A."/>
            <person name="Guo C."/>
            <person name="Argimon S."/>
            <person name="Zhang W."/>
            <person name="Yang X."/>
            <person name="Jeffery I.B."/>
            <person name="Cooney J.C."/>
            <person name="Kagawa T.F."/>
            <person name="Liu W."/>
            <person name="Song Y."/>
            <person name="Salvetti E."/>
            <person name="Wrobel A."/>
            <person name="Rasinkangas P."/>
            <person name="Parkhill J."/>
            <person name="Rea M.C."/>
            <person name="O'Sullivan O."/>
            <person name="Ritari J."/>
            <person name="Douillard F.P."/>
            <person name="Paul Ross R."/>
            <person name="Yang R."/>
            <person name="Briner A.E."/>
            <person name="Felis G.E."/>
            <person name="de Vos W.M."/>
            <person name="Barrangou R."/>
            <person name="Klaenhammer T.R."/>
            <person name="Caufield P.W."/>
            <person name="Cui Y."/>
            <person name="Zhang H."/>
            <person name="O'Toole P.W."/>
        </authorList>
    </citation>
    <scope>NUCLEOTIDE SEQUENCE [LARGE SCALE GENOMIC DNA]</scope>
    <source>
        <strain evidence="4 5">DSM 22689</strain>
    </source>
</reference>
<dbReference type="Proteomes" id="UP000051586">
    <property type="component" value="Unassembled WGS sequence"/>
</dbReference>
<accession>A0A0R2CJK1</accession>
<dbReference type="PATRIC" id="fig|1423745.4.peg.841"/>
<dbReference type="PIRSF" id="PIRSF002599">
    <property type="entry name" value="Cold_shock_A"/>
    <property type="match status" value="1"/>
</dbReference>
<evidence type="ECO:0000313" key="4">
    <source>
        <dbReference type="EMBL" id="KRM91655.1"/>
    </source>
</evidence>
<keyword evidence="2" id="KW-0963">Cytoplasm</keyword>
<dbReference type="SUPFAM" id="SSF50249">
    <property type="entry name" value="Nucleic acid-binding proteins"/>
    <property type="match status" value="1"/>
</dbReference>
<evidence type="ECO:0000256" key="2">
    <source>
        <dbReference type="ARBA" id="ARBA00022490"/>
    </source>
</evidence>
<comment type="subcellular location">
    <subcellularLocation>
        <location evidence="1">Cytoplasm</location>
    </subcellularLocation>
</comment>
<dbReference type="EMBL" id="AYZI01000004">
    <property type="protein sequence ID" value="KRM91655.1"/>
    <property type="molecule type" value="Genomic_DNA"/>
</dbReference>
<evidence type="ECO:0000259" key="3">
    <source>
        <dbReference type="PROSITE" id="PS51857"/>
    </source>
</evidence>
<dbReference type="InterPro" id="IPR011129">
    <property type="entry name" value="CSD"/>
</dbReference>
<dbReference type="GO" id="GO:0003676">
    <property type="term" value="F:nucleic acid binding"/>
    <property type="evidence" value="ECO:0007669"/>
    <property type="project" value="InterPro"/>
</dbReference>
<organism evidence="4 5">
    <name type="scientific">Fructilactobacillus florum DSM 22689 = JCM 16035</name>
    <dbReference type="NCBI Taxonomy" id="1423745"/>
    <lineage>
        <taxon>Bacteria</taxon>
        <taxon>Bacillati</taxon>
        <taxon>Bacillota</taxon>
        <taxon>Bacilli</taxon>
        <taxon>Lactobacillales</taxon>
        <taxon>Lactobacillaceae</taxon>
        <taxon>Fructilactobacillus</taxon>
    </lineage>
</organism>